<gene>
    <name evidence="3" type="ORF">NI17_009970</name>
</gene>
<proteinExistence type="predicted"/>
<sequence>MMRVVAEVVLVLLTVVCGVALPALAFFFGGVVTFHTLRLTGAGCARRPGTDPPEYSCDHMGYVIPVLLGGFLVGLVVLVVYVLLLRRFRGRPLTEATAGVLVGMLLTLAGVALFAATFYLGGQTSLTIVQNFDIVCVNSWTEPVPPENACRNTDHVTPVLFGGLVTGAVTAAAYGRGLRWLHRRKAEASPRFRQGRTVPQRRRGLRGQG</sequence>
<feature type="transmembrane region" description="Helical" evidence="2">
    <location>
        <begin position="62"/>
        <end position="84"/>
    </location>
</feature>
<accession>A0A399G075</accession>
<evidence type="ECO:0000256" key="2">
    <source>
        <dbReference type="SAM" id="Phobius"/>
    </source>
</evidence>
<evidence type="ECO:0000313" key="3">
    <source>
        <dbReference type="EMBL" id="UOE21404.1"/>
    </source>
</evidence>
<feature type="transmembrane region" description="Helical" evidence="2">
    <location>
        <begin position="96"/>
        <end position="120"/>
    </location>
</feature>
<organism evidence="3 4">
    <name type="scientific">Thermobifida halotolerans</name>
    <dbReference type="NCBI Taxonomy" id="483545"/>
    <lineage>
        <taxon>Bacteria</taxon>
        <taxon>Bacillati</taxon>
        <taxon>Actinomycetota</taxon>
        <taxon>Actinomycetes</taxon>
        <taxon>Streptosporangiales</taxon>
        <taxon>Nocardiopsidaceae</taxon>
        <taxon>Thermobifida</taxon>
    </lineage>
</organism>
<keyword evidence="2" id="KW-1133">Transmembrane helix</keyword>
<dbReference type="KEGG" id="thao:NI17_009970"/>
<name>A0A399G075_9ACTN</name>
<keyword evidence="2" id="KW-0812">Transmembrane</keyword>
<keyword evidence="2" id="KW-0472">Membrane</keyword>
<dbReference type="Proteomes" id="UP000265719">
    <property type="component" value="Chromosome"/>
</dbReference>
<keyword evidence="4" id="KW-1185">Reference proteome</keyword>
<dbReference type="AlphaFoldDB" id="A0A399G075"/>
<feature type="transmembrane region" description="Helical" evidence="2">
    <location>
        <begin position="155"/>
        <end position="175"/>
    </location>
</feature>
<dbReference type="RefSeq" id="WP_119268125.1">
    <property type="nucleotide sequence ID" value="NZ_CP063196.1"/>
</dbReference>
<evidence type="ECO:0000256" key="1">
    <source>
        <dbReference type="SAM" id="MobiDB-lite"/>
    </source>
</evidence>
<protein>
    <submittedName>
        <fullName evidence="3">Uncharacterized protein</fullName>
    </submittedName>
</protein>
<evidence type="ECO:0000313" key="4">
    <source>
        <dbReference type="Proteomes" id="UP000265719"/>
    </source>
</evidence>
<feature type="compositionally biased region" description="Basic residues" evidence="1">
    <location>
        <begin position="199"/>
        <end position="209"/>
    </location>
</feature>
<dbReference type="EMBL" id="CP063196">
    <property type="protein sequence ID" value="UOE21404.1"/>
    <property type="molecule type" value="Genomic_DNA"/>
</dbReference>
<reference evidence="3" key="1">
    <citation type="submission" date="2020-10" db="EMBL/GenBank/DDBJ databases">
        <title>De novo genome project of the cellulose decomposer Thermobifida halotolerans type strain.</title>
        <authorList>
            <person name="Nagy I."/>
            <person name="Horvath B."/>
            <person name="Kukolya J."/>
            <person name="Nagy I."/>
            <person name="Orsini M."/>
        </authorList>
    </citation>
    <scope>NUCLEOTIDE SEQUENCE</scope>
    <source>
        <strain evidence="3">DSM 44931</strain>
    </source>
</reference>
<feature type="region of interest" description="Disordered" evidence="1">
    <location>
        <begin position="189"/>
        <end position="209"/>
    </location>
</feature>